<sequence length="121" mass="13021">MTRSEFDMLCAVQPGAILSGPGELDAWKIGGKMFTCFGHTDTRATNDDHTVVRCADTEMARMLIETGAAGKPAYFRGAWVRLDLASLNVTEAAHRIAVSYTTIRAGLTKKAQAALPACEET</sequence>
<accession>A0ABZ2BRQ6</accession>
<dbReference type="RefSeq" id="WP_187428809.1">
    <property type="nucleotide sequence ID" value="NZ_CP143423.1"/>
</dbReference>
<keyword evidence="2" id="KW-1185">Reference proteome</keyword>
<proteinExistence type="predicted"/>
<name>A0ABZ2BRQ6_9RHOB</name>
<evidence type="ECO:0000313" key="2">
    <source>
        <dbReference type="Proteomes" id="UP001318682"/>
    </source>
</evidence>
<reference evidence="1 2" key="1">
    <citation type="submission" date="2015-07" db="EMBL/GenBank/DDBJ databases">
        <authorList>
            <person name="Voget S."/>
            <person name="Dogs M."/>
            <person name="Brinkhoff T.H."/>
            <person name="Daniel R."/>
        </authorList>
    </citation>
    <scope>NUCLEOTIDE SEQUENCE [LARGE SCALE GENOMIC DNA]</scope>
    <source>
        <strain evidence="1 2">B14</strain>
    </source>
</reference>
<dbReference type="Gene3D" id="3.90.1150.30">
    <property type="match status" value="1"/>
</dbReference>
<dbReference type="EMBL" id="CP143423">
    <property type="protein sequence ID" value="WVX48663.1"/>
    <property type="molecule type" value="Genomic_DNA"/>
</dbReference>
<dbReference type="SUPFAM" id="SSF142906">
    <property type="entry name" value="YjbR-like"/>
    <property type="match status" value="1"/>
</dbReference>
<dbReference type="InterPro" id="IPR058532">
    <property type="entry name" value="YjbR/MT2646/Rv2570-like"/>
</dbReference>
<protein>
    <recommendedName>
        <fullName evidence="3">MmcQ/YjbR family DNA-binding protein</fullName>
    </recommendedName>
</protein>
<reference evidence="2" key="2">
    <citation type="submission" date="2024-01" db="EMBL/GenBank/DDBJ databases">
        <title>Roseobacter fucihabitans sp. nov., isolated from the brown alga Fucus spiralis.</title>
        <authorList>
            <person name="Hahnke S."/>
            <person name="Berger M."/>
            <person name="Schlingloff A."/>
            <person name="Athale I."/>
            <person name="Neumann-Schaal M."/>
            <person name="Adenaya A."/>
            <person name="Poehlein A."/>
            <person name="Daniel R."/>
            <person name="Pertersen J."/>
            <person name="Brinkhoff T."/>
        </authorList>
    </citation>
    <scope>NUCLEOTIDE SEQUENCE [LARGE SCALE GENOMIC DNA]</scope>
    <source>
        <strain evidence="2">B14</strain>
    </source>
</reference>
<dbReference type="Pfam" id="PF04237">
    <property type="entry name" value="YjbR"/>
    <property type="match status" value="1"/>
</dbReference>
<gene>
    <name evidence="1" type="ORF">ROLI_017440</name>
</gene>
<dbReference type="InterPro" id="IPR038056">
    <property type="entry name" value="YjbR-like_sf"/>
</dbReference>
<dbReference type="Proteomes" id="UP001318682">
    <property type="component" value="Chromosome"/>
</dbReference>
<evidence type="ECO:0008006" key="3">
    <source>
        <dbReference type="Google" id="ProtNLM"/>
    </source>
</evidence>
<organism evidence="1 2">
    <name type="scientific">Roseobacter fucihabitans</name>
    <dbReference type="NCBI Taxonomy" id="1537242"/>
    <lineage>
        <taxon>Bacteria</taxon>
        <taxon>Pseudomonadati</taxon>
        <taxon>Pseudomonadota</taxon>
        <taxon>Alphaproteobacteria</taxon>
        <taxon>Rhodobacterales</taxon>
        <taxon>Roseobacteraceae</taxon>
        <taxon>Roseobacter</taxon>
    </lineage>
</organism>
<evidence type="ECO:0000313" key="1">
    <source>
        <dbReference type="EMBL" id="WVX48663.1"/>
    </source>
</evidence>